<dbReference type="InterPro" id="IPR008990">
    <property type="entry name" value="Elect_transpt_acc-like_dom_sf"/>
</dbReference>
<evidence type="ECO:0000313" key="7">
    <source>
        <dbReference type="Proteomes" id="UP000013827"/>
    </source>
</evidence>
<dbReference type="RefSeq" id="XP_005756628.1">
    <property type="nucleotide sequence ID" value="XM_005756571.1"/>
</dbReference>
<dbReference type="KEGG" id="ehx:EMIHUDRAFT_56930"/>
<comment type="catalytic activity">
    <reaction evidence="3">
        <text>an aliphatic primary amide = an aliphatic nitrile + H2O</text>
        <dbReference type="Rhea" id="RHEA:12673"/>
        <dbReference type="ChEBI" id="CHEBI:15377"/>
        <dbReference type="ChEBI" id="CHEBI:65285"/>
        <dbReference type="ChEBI" id="CHEBI:80291"/>
        <dbReference type="EC" id="4.2.1.84"/>
    </reaction>
</comment>
<dbReference type="EC" id="4.2.1.84" evidence="1"/>
<reference evidence="6" key="2">
    <citation type="submission" date="2024-10" db="UniProtKB">
        <authorList>
            <consortium name="EnsemblProtists"/>
        </authorList>
    </citation>
    <scope>IDENTIFICATION</scope>
</reference>
<dbReference type="HOGENOM" id="CLU_106294_0_0_1"/>
<dbReference type="Gene3D" id="1.10.472.20">
    <property type="entry name" value="Nitrile hydratase, beta subunit"/>
    <property type="match status" value="1"/>
</dbReference>
<dbReference type="STRING" id="2903.R1D643"/>
<evidence type="ECO:0000256" key="2">
    <source>
        <dbReference type="ARBA" id="ARBA00023239"/>
    </source>
</evidence>
<feature type="domain" description="Nitrile hydratase beta subunit" evidence="4">
    <location>
        <begin position="104"/>
        <end position="204"/>
    </location>
</feature>
<accession>A0A0D3HYW4</accession>
<dbReference type="EnsemblProtists" id="EOD04199">
    <property type="protein sequence ID" value="EOD04199"/>
    <property type="gene ID" value="EMIHUDRAFT_56930"/>
</dbReference>
<dbReference type="Pfam" id="PF02211">
    <property type="entry name" value="NHase_beta_C"/>
    <property type="match status" value="1"/>
</dbReference>
<evidence type="ECO:0000259" key="5">
    <source>
        <dbReference type="Pfam" id="PF21006"/>
    </source>
</evidence>
<evidence type="ECO:0000313" key="6">
    <source>
        <dbReference type="EnsemblProtists" id="EOD04199"/>
    </source>
</evidence>
<dbReference type="InterPro" id="IPR049054">
    <property type="entry name" value="CN_hydtase_beta-like_N"/>
</dbReference>
<evidence type="ECO:0000256" key="1">
    <source>
        <dbReference type="ARBA" id="ARBA00013079"/>
    </source>
</evidence>
<dbReference type="eggNOG" id="ENOG502S164">
    <property type="taxonomic scope" value="Eukaryota"/>
</dbReference>
<dbReference type="AlphaFoldDB" id="A0A0D3HYW4"/>
<dbReference type="GeneID" id="17250353"/>
<evidence type="ECO:0000256" key="3">
    <source>
        <dbReference type="ARBA" id="ARBA00044877"/>
    </source>
</evidence>
<dbReference type="InterPro" id="IPR024690">
    <property type="entry name" value="CN_hydtase_beta_dom_C"/>
</dbReference>
<protein>
    <recommendedName>
        <fullName evidence="1">nitrile hydratase</fullName>
        <ecNumber evidence="1">4.2.1.84</ecNumber>
    </recommendedName>
</protein>
<organism evidence="6 7">
    <name type="scientific">Emiliania huxleyi (strain CCMP1516)</name>
    <dbReference type="NCBI Taxonomy" id="280463"/>
    <lineage>
        <taxon>Eukaryota</taxon>
        <taxon>Haptista</taxon>
        <taxon>Haptophyta</taxon>
        <taxon>Prymnesiophyceae</taxon>
        <taxon>Isochrysidales</taxon>
        <taxon>Noelaerhabdaceae</taxon>
        <taxon>Emiliania</taxon>
    </lineage>
</organism>
<keyword evidence="7" id="KW-1185">Reference proteome</keyword>
<dbReference type="Proteomes" id="UP000013827">
    <property type="component" value="Unassembled WGS sequence"/>
</dbReference>
<name>A0A0D3HYW4_EMIH1</name>
<evidence type="ECO:0000259" key="4">
    <source>
        <dbReference type="Pfam" id="PF02211"/>
    </source>
</evidence>
<dbReference type="Gene3D" id="2.30.30.50">
    <property type="match status" value="1"/>
</dbReference>
<reference evidence="7" key="1">
    <citation type="journal article" date="2013" name="Nature">
        <title>Pan genome of the phytoplankton Emiliania underpins its global distribution.</title>
        <authorList>
            <person name="Read B.A."/>
            <person name="Kegel J."/>
            <person name="Klute M.J."/>
            <person name="Kuo A."/>
            <person name="Lefebvre S.C."/>
            <person name="Maumus F."/>
            <person name="Mayer C."/>
            <person name="Miller J."/>
            <person name="Monier A."/>
            <person name="Salamov A."/>
            <person name="Young J."/>
            <person name="Aguilar M."/>
            <person name="Claverie J.M."/>
            <person name="Frickenhaus S."/>
            <person name="Gonzalez K."/>
            <person name="Herman E.K."/>
            <person name="Lin Y.C."/>
            <person name="Napier J."/>
            <person name="Ogata H."/>
            <person name="Sarno A.F."/>
            <person name="Shmutz J."/>
            <person name="Schroeder D."/>
            <person name="de Vargas C."/>
            <person name="Verret F."/>
            <person name="von Dassow P."/>
            <person name="Valentin K."/>
            <person name="Van de Peer Y."/>
            <person name="Wheeler G."/>
            <person name="Dacks J.B."/>
            <person name="Delwiche C.F."/>
            <person name="Dyhrman S.T."/>
            <person name="Glockner G."/>
            <person name="John U."/>
            <person name="Richards T."/>
            <person name="Worden A.Z."/>
            <person name="Zhang X."/>
            <person name="Grigoriev I.V."/>
            <person name="Allen A.E."/>
            <person name="Bidle K."/>
            <person name="Borodovsky M."/>
            <person name="Bowler C."/>
            <person name="Brownlee C."/>
            <person name="Cock J.M."/>
            <person name="Elias M."/>
            <person name="Gladyshev V.N."/>
            <person name="Groth M."/>
            <person name="Guda C."/>
            <person name="Hadaegh A."/>
            <person name="Iglesias-Rodriguez M.D."/>
            <person name="Jenkins J."/>
            <person name="Jones B.M."/>
            <person name="Lawson T."/>
            <person name="Leese F."/>
            <person name="Lindquist E."/>
            <person name="Lobanov A."/>
            <person name="Lomsadze A."/>
            <person name="Malik S.B."/>
            <person name="Marsh M.E."/>
            <person name="Mackinder L."/>
            <person name="Mock T."/>
            <person name="Mueller-Roeber B."/>
            <person name="Pagarete A."/>
            <person name="Parker M."/>
            <person name="Probert I."/>
            <person name="Quesneville H."/>
            <person name="Raines C."/>
            <person name="Rensing S.A."/>
            <person name="Riano-Pachon D.M."/>
            <person name="Richier S."/>
            <person name="Rokitta S."/>
            <person name="Shiraiwa Y."/>
            <person name="Soanes D.M."/>
            <person name="van der Giezen M."/>
            <person name="Wahlund T.M."/>
            <person name="Williams B."/>
            <person name="Wilson W."/>
            <person name="Wolfe G."/>
            <person name="Wurch L.L."/>
        </authorList>
    </citation>
    <scope>NUCLEOTIDE SEQUENCE</scope>
</reference>
<sequence>VHDAGGSLDFGARDSLAGALERSMDAFAQWEIEVCSLAVLMSKKGFRVVDESRRTLELLPPERYGALSYWAKWACGSAQLALASKIFTQAELDEVLGGATDDERPNAPRFCGGEAVRVRSEKARVRWRRPHLRTPGYIHGSEGIVVRVQGPFANPEELAFFSQGPKRTDAYLYTVRFSQRALWKHYAGGADDSIDVDVYEGWLEEA</sequence>
<proteinExistence type="predicted"/>
<dbReference type="GO" id="GO:0018822">
    <property type="term" value="F:nitrile hydratase activity"/>
    <property type="evidence" value="ECO:0007669"/>
    <property type="project" value="UniProtKB-EC"/>
</dbReference>
<feature type="domain" description="Nitrile hydratase beta subunit-like N-terminal" evidence="5">
    <location>
        <begin position="1"/>
        <end position="101"/>
    </location>
</feature>
<dbReference type="PaxDb" id="2903-EOD04199"/>
<dbReference type="InterPro" id="IPR042262">
    <property type="entry name" value="CN_hydtase_beta_C"/>
</dbReference>
<dbReference type="Pfam" id="PF21006">
    <property type="entry name" value="NHase_beta_N"/>
    <property type="match status" value="1"/>
</dbReference>
<dbReference type="SUPFAM" id="SSF50090">
    <property type="entry name" value="Electron transport accessory proteins"/>
    <property type="match status" value="1"/>
</dbReference>
<keyword evidence="2" id="KW-0456">Lyase</keyword>